<accession>A0A9W9UKN7</accession>
<organism evidence="1 2">
    <name type="scientific">Penicillium brevicompactum</name>
    <dbReference type="NCBI Taxonomy" id="5074"/>
    <lineage>
        <taxon>Eukaryota</taxon>
        <taxon>Fungi</taxon>
        <taxon>Dikarya</taxon>
        <taxon>Ascomycota</taxon>
        <taxon>Pezizomycotina</taxon>
        <taxon>Eurotiomycetes</taxon>
        <taxon>Eurotiomycetidae</taxon>
        <taxon>Eurotiales</taxon>
        <taxon>Aspergillaceae</taxon>
        <taxon>Penicillium</taxon>
    </lineage>
</organism>
<dbReference type="EMBL" id="JAPZBQ010000002">
    <property type="protein sequence ID" value="KAJ5346162.1"/>
    <property type="molecule type" value="Genomic_DNA"/>
</dbReference>
<protein>
    <submittedName>
        <fullName evidence="1">Uncharacterized protein</fullName>
    </submittedName>
</protein>
<name>A0A9W9UKN7_PENBR</name>
<reference evidence="1" key="2">
    <citation type="journal article" date="2023" name="IMA Fungus">
        <title>Comparative genomic study of the Penicillium genus elucidates a diverse pangenome and 15 lateral gene transfer events.</title>
        <authorList>
            <person name="Petersen C."/>
            <person name="Sorensen T."/>
            <person name="Nielsen M.R."/>
            <person name="Sondergaard T.E."/>
            <person name="Sorensen J.L."/>
            <person name="Fitzpatrick D.A."/>
            <person name="Frisvad J.C."/>
            <person name="Nielsen K.L."/>
        </authorList>
    </citation>
    <scope>NUCLEOTIDE SEQUENCE</scope>
    <source>
        <strain evidence="1">IBT 35673</strain>
    </source>
</reference>
<sequence>MLQIVPCEVILDIADWVCHQMCIFPPFLTTSKLLPGDLRAFSQVCSRVNSILVPLIYRTVTFRAPSEWALNVLDIDSFFWNHTRLQGLSYLRHTRHLNVQAPICISRFSRCANYSIFRASGLTQASCTLGTCDEVKAHRHFLDDITEQMYSVFACLKENSLRSFQWGLGTCLPAGILDKKGYLCRHQKSLESISLITDGTCPQAGGALDGLSEFSSLKMLEWEGIQQSAEVDSMRRCIRQNAAQLTDLSIGFVRYSDASELCEEIFGQQSRICHSSTLPSLSSLSMRKISFPRNFQPSPALLYGPLRALVLRDCPNQLQFLTSLTRSKGTPQLELFEFSSDNFLDGFGEDLTPVLRFLVSFKGLRHLFLRLSNFEDPSRVESVVRYHRSTLETLCYHERQLVSIDDEGVFGEYRDVSPQWIPGQWDILDPSCLTALALCTTPPVVRLFLEPLATCSTIRILHIRFSGSERLHRDIPHEISARLRTKQLRNMCQNYQIESIGQGCYPNSWSDLANIINDDSTSPVIWDMDQSDSAGKFLPVSEADEFVSFAEWAFGPTGLPNLQILALGDFSHKDRFQKQQCLIRRRCHKKERRYEDYPRSSCGHEPEFSPCFCATNAADDQIWGGPSVGARLLSACPASGVIVSPFE</sequence>
<gene>
    <name evidence="1" type="ORF">N7452_004166</name>
</gene>
<dbReference type="Proteomes" id="UP001147695">
    <property type="component" value="Unassembled WGS sequence"/>
</dbReference>
<evidence type="ECO:0000313" key="2">
    <source>
        <dbReference type="Proteomes" id="UP001147695"/>
    </source>
</evidence>
<proteinExistence type="predicted"/>
<dbReference type="AlphaFoldDB" id="A0A9W9UKN7"/>
<evidence type="ECO:0000313" key="1">
    <source>
        <dbReference type="EMBL" id="KAJ5346162.1"/>
    </source>
</evidence>
<comment type="caution">
    <text evidence="1">The sequence shown here is derived from an EMBL/GenBank/DDBJ whole genome shotgun (WGS) entry which is preliminary data.</text>
</comment>
<reference evidence="1" key="1">
    <citation type="submission" date="2022-12" db="EMBL/GenBank/DDBJ databases">
        <authorList>
            <person name="Petersen C."/>
        </authorList>
    </citation>
    <scope>NUCLEOTIDE SEQUENCE</scope>
    <source>
        <strain evidence="1">IBT 35673</strain>
    </source>
</reference>